<dbReference type="PANTHER" id="PTHR33744:SF7">
    <property type="entry name" value="PUCR FAMILY TRANSCRIPTIONAL REGULATOR"/>
    <property type="match status" value="1"/>
</dbReference>
<dbReference type="EMBL" id="PGEZ01000002">
    <property type="protein sequence ID" value="PJJ53831.1"/>
    <property type="molecule type" value="Genomic_DNA"/>
</dbReference>
<proteinExistence type="inferred from homology"/>
<feature type="region of interest" description="Disordered" evidence="2">
    <location>
        <begin position="388"/>
        <end position="407"/>
    </location>
</feature>
<sequence>MTQTARARYAAVLDRSLGDLTTAAIARMDSELDWFSELDAEQRSWISMIAHAGIAQCSQWLRSPGRPLDVSEQVFGAAPRTLTRDVSLQRTVAMVRTTIEVIESRIVDLFGPEEADEAARAMSEYAREVAFATAEVYARAAEARGAWDARLEALAVDAVVRGETEDLVRSRVAVLGWDAGGPVVVVVGAAPQAPGVDDETVVEQVRSCAGRSGLTALTSVQLDRLVVLLAGADEPRAAALAVASAFGDGPVVVGPPVGSVAQAHRSSRAAVAGYRAAGGWPDAPRPVLADELLVERALAGDGHARRELVGQVYERLRADDPVVLGTLAAYLEAGSSVEAAARRQFVHPNTVRYRLRKVRETTHWDPLSARGAYTLRVALTLGGLLAAGNGTGNPPNLEDSSKRTPRS</sequence>
<evidence type="ECO:0000259" key="4">
    <source>
        <dbReference type="Pfam" id="PF17853"/>
    </source>
</evidence>
<evidence type="ECO:0000313" key="6">
    <source>
        <dbReference type="Proteomes" id="UP000230842"/>
    </source>
</evidence>
<evidence type="ECO:0000256" key="1">
    <source>
        <dbReference type="ARBA" id="ARBA00006754"/>
    </source>
</evidence>
<gene>
    <name evidence="5" type="ORF">CLV56_3329</name>
</gene>
<dbReference type="InterPro" id="IPR041522">
    <property type="entry name" value="CdaR_GGDEF"/>
</dbReference>
<organism evidence="5 6">
    <name type="scientific">Mumia flava</name>
    <dbReference type="NCBI Taxonomy" id="1348852"/>
    <lineage>
        <taxon>Bacteria</taxon>
        <taxon>Bacillati</taxon>
        <taxon>Actinomycetota</taxon>
        <taxon>Actinomycetes</taxon>
        <taxon>Propionibacteriales</taxon>
        <taxon>Nocardioidaceae</taxon>
        <taxon>Mumia</taxon>
    </lineage>
</organism>
<dbReference type="Gene3D" id="1.10.10.2840">
    <property type="entry name" value="PucR C-terminal helix-turn-helix domain"/>
    <property type="match status" value="1"/>
</dbReference>
<accession>A0A2M9B7A4</accession>
<dbReference type="Pfam" id="PF17853">
    <property type="entry name" value="GGDEF_2"/>
    <property type="match status" value="1"/>
</dbReference>
<feature type="domain" description="PucR C-terminal helix-turn-helix" evidence="3">
    <location>
        <begin position="324"/>
        <end position="380"/>
    </location>
</feature>
<name>A0A2M9B7A4_9ACTN</name>
<reference evidence="5 6" key="1">
    <citation type="submission" date="2017-11" db="EMBL/GenBank/DDBJ databases">
        <title>Genomic Encyclopedia of Archaeal and Bacterial Type Strains, Phase II (KMG-II): From Individual Species to Whole Genera.</title>
        <authorList>
            <person name="Goeker M."/>
        </authorList>
    </citation>
    <scope>NUCLEOTIDE SEQUENCE [LARGE SCALE GENOMIC DNA]</scope>
    <source>
        <strain evidence="5 6">DSM 27763</strain>
    </source>
</reference>
<dbReference type="InterPro" id="IPR051448">
    <property type="entry name" value="CdaR-like_regulators"/>
</dbReference>
<comment type="similarity">
    <text evidence="1">Belongs to the CdaR family.</text>
</comment>
<dbReference type="InterPro" id="IPR042070">
    <property type="entry name" value="PucR_C-HTH_sf"/>
</dbReference>
<keyword evidence="6" id="KW-1185">Reference proteome</keyword>
<feature type="domain" description="CdaR GGDEF-like" evidence="4">
    <location>
        <begin position="162"/>
        <end position="273"/>
    </location>
</feature>
<evidence type="ECO:0000313" key="5">
    <source>
        <dbReference type="EMBL" id="PJJ53831.1"/>
    </source>
</evidence>
<evidence type="ECO:0000256" key="2">
    <source>
        <dbReference type="SAM" id="MobiDB-lite"/>
    </source>
</evidence>
<dbReference type="PANTHER" id="PTHR33744">
    <property type="entry name" value="CARBOHYDRATE DIACID REGULATOR"/>
    <property type="match status" value="1"/>
</dbReference>
<dbReference type="AlphaFoldDB" id="A0A2M9B7A4"/>
<protein>
    <submittedName>
        <fullName evidence="5">Sugar diacid utilization regulator</fullName>
    </submittedName>
</protein>
<evidence type="ECO:0000259" key="3">
    <source>
        <dbReference type="Pfam" id="PF13556"/>
    </source>
</evidence>
<dbReference type="RefSeq" id="WP_245857967.1">
    <property type="nucleotide sequence ID" value="NZ_PGEZ01000002.1"/>
</dbReference>
<comment type="caution">
    <text evidence="5">The sequence shown here is derived from an EMBL/GenBank/DDBJ whole genome shotgun (WGS) entry which is preliminary data.</text>
</comment>
<dbReference type="Proteomes" id="UP000230842">
    <property type="component" value="Unassembled WGS sequence"/>
</dbReference>
<dbReference type="InterPro" id="IPR025736">
    <property type="entry name" value="PucR_C-HTH_dom"/>
</dbReference>
<dbReference type="Pfam" id="PF13556">
    <property type="entry name" value="HTH_30"/>
    <property type="match status" value="1"/>
</dbReference>